<sequence length="459" mass="50645">MTEKVEELSTDLIEDSEKVVQLPASYVGNSNKTVTTLKMIVCSLIGIFSFFVTFEWNGKSSILIDHVVNFLSTSFPTLITAYVLILLVAGAVIPFVNKSWKKDTVSRILSVFKLVGLVVGVMLIFGVGPAWLFAPDVGPFLMDKLIKPVGVLIPIGSIFLALLVSYGLLEFIGVFMQPFMKPIFRTPGRSAIDAVASFVGSYSVGLLLTNRVFKQGKYTIREAAIIATGFSTVSVTFMVVMANTLDIMEYWTEFFWVSLVITFIVTALTARIYPLNRMKDEYLDGATPDPEVHVTGKRFQTAYQEALQAVERNPAFLKNLYLHLKDGIIMAMGVVPSILSIGLLGIVLALYTPIFDVVGYIFTPFTYLLQLPEPMLTAKALSLSITEIFLPSLLVTEASLITKFIVANVSVSAILFCSAVIPLILSTEIPLSIRDLIIIWFERVVLSLILVTPIAFLLF</sequence>
<feature type="transmembrane region" description="Helical" evidence="1">
    <location>
        <begin position="328"/>
        <end position="355"/>
    </location>
</feature>
<feature type="transmembrane region" description="Helical" evidence="1">
    <location>
        <begin position="223"/>
        <end position="242"/>
    </location>
</feature>
<organism evidence="3 4">
    <name type="scientific">Lysinibacillus composti</name>
    <dbReference type="NCBI Taxonomy" id="720633"/>
    <lineage>
        <taxon>Bacteria</taxon>
        <taxon>Bacillati</taxon>
        <taxon>Bacillota</taxon>
        <taxon>Bacilli</taxon>
        <taxon>Bacillales</taxon>
        <taxon>Bacillaceae</taxon>
        <taxon>Lysinibacillus</taxon>
    </lineage>
</organism>
<feature type="transmembrane region" description="Helical" evidence="1">
    <location>
        <begin position="254"/>
        <end position="273"/>
    </location>
</feature>
<dbReference type="AlphaFoldDB" id="A0A3N9UCW7"/>
<keyword evidence="4" id="KW-1185">Reference proteome</keyword>
<feature type="transmembrane region" description="Helical" evidence="1">
    <location>
        <begin position="108"/>
        <end position="131"/>
    </location>
</feature>
<comment type="caution">
    <text evidence="3">The sequence shown here is derived from an EMBL/GenBank/DDBJ whole genome shotgun (WGS) entry which is preliminary data.</text>
</comment>
<reference evidence="3 4" key="1">
    <citation type="journal article" date="2013" name="J. Microbiol.">
        <title>Lysinibacillus chungkukjangi sp. nov., isolated from Chungkukjang, Korean fermented soybean food.</title>
        <authorList>
            <person name="Kim S.J."/>
            <person name="Jang Y.H."/>
            <person name="Hamada M."/>
            <person name="Ahn J.H."/>
            <person name="Weon H.Y."/>
            <person name="Suzuki K."/>
            <person name="Whang K.S."/>
            <person name="Kwon S.W."/>
        </authorList>
    </citation>
    <scope>NUCLEOTIDE SEQUENCE [LARGE SCALE GENOMIC DNA]</scope>
    <source>
        <strain evidence="3 4">MCCC 1A12701</strain>
    </source>
</reference>
<keyword evidence="1" id="KW-0812">Transmembrane</keyword>
<feature type="domain" description="Nucleoside transporter/FeoB GTPase Gate" evidence="2">
    <location>
        <begin position="148"/>
        <end position="245"/>
    </location>
</feature>
<gene>
    <name evidence="3" type="ORF">EBB45_12575</name>
</gene>
<feature type="transmembrane region" description="Helical" evidence="1">
    <location>
        <begin position="437"/>
        <end position="458"/>
    </location>
</feature>
<name>A0A3N9UCW7_9BACI</name>
<dbReference type="OrthoDB" id="1633380at2"/>
<keyword evidence="1" id="KW-1133">Transmembrane helix</keyword>
<feature type="transmembrane region" description="Helical" evidence="1">
    <location>
        <begin position="36"/>
        <end position="54"/>
    </location>
</feature>
<dbReference type="InterPro" id="IPR011642">
    <property type="entry name" value="Gate_dom"/>
</dbReference>
<feature type="transmembrane region" description="Helical" evidence="1">
    <location>
        <begin position="404"/>
        <end position="425"/>
    </location>
</feature>
<feature type="transmembrane region" description="Helical" evidence="1">
    <location>
        <begin position="74"/>
        <end position="96"/>
    </location>
</feature>
<accession>A0A3N9UCW7</accession>
<evidence type="ECO:0000259" key="2">
    <source>
        <dbReference type="Pfam" id="PF07670"/>
    </source>
</evidence>
<evidence type="ECO:0000256" key="1">
    <source>
        <dbReference type="SAM" id="Phobius"/>
    </source>
</evidence>
<protein>
    <submittedName>
        <fullName evidence="3">YjiH family protein</fullName>
    </submittedName>
</protein>
<dbReference type="EMBL" id="RRCT01000011">
    <property type="protein sequence ID" value="RQW74190.1"/>
    <property type="molecule type" value="Genomic_DNA"/>
</dbReference>
<dbReference type="Proteomes" id="UP000274033">
    <property type="component" value="Unassembled WGS sequence"/>
</dbReference>
<dbReference type="Pfam" id="PF07670">
    <property type="entry name" value="Gate"/>
    <property type="match status" value="1"/>
</dbReference>
<feature type="transmembrane region" description="Helical" evidence="1">
    <location>
        <begin position="151"/>
        <end position="175"/>
    </location>
</feature>
<evidence type="ECO:0000313" key="3">
    <source>
        <dbReference type="EMBL" id="RQW74190.1"/>
    </source>
</evidence>
<evidence type="ECO:0000313" key="4">
    <source>
        <dbReference type="Proteomes" id="UP000274033"/>
    </source>
</evidence>
<proteinExistence type="predicted"/>
<keyword evidence="1" id="KW-0472">Membrane</keyword>